<accession>A0A3P7JYZ0</accession>
<gene>
    <name evidence="1" type="ORF">SVUK_LOCUS20147</name>
</gene>
<evidence type="ECO:0000313" key="1">
    <source>
        <dbReference type="EMBL" id="VDM85149.1"/>
    </source>
</evidence>
<organism evidence="1 2">
    <name type="scientific">Strongylus vulgaris</name>
    <name type="common">Blood worm</name>
    <dbReference type="NCBI Taxonomy" id="40348"/>
    <lineage>
        <taxon>Eukaryota</taxon>
        <taxon>Metazoa</taxon>
        <taxon>Ecdysozoa</taxon>
        <taxon>Nematoda</taxon>
        <taxon>Chromadorea</taxon>
        <taxon>Rhabditida</taxon>
        <taxon>Rhabditina</taxon>
        <taxon>Rhabditomorpha</taxon>
        <taxon>Strongyloidea</taxon>
        <taxon>Strongylidae</taxon>
        <taxon>Strongylus</taxon>
    </lineage>
</organism>
<proteinExistence type="predicted"/>
<sequence>MPRVNPAPTKNGRVQALQRLAIQKEGERDQTRFERLRRLFSVGKSNGRNSPPADIDMEQLRKDCWMGIPHKLRPQAWRLLSVNIFAVAN</sequence>
<dbReference type="AlphaFoldDB" id="A0A3P7JYZ0"/>
<evidence type="ECO:0008006" key="3">
    <source>
        <dbReference type="Google" id="ProtNLM"/>
    </source>
</evidence>
<keyword evidence="2" id="KW-1185">Reference proteome</keyword>
<dbReference type="Proteomes" id="UP000270094">
    <property type="component" value="Unassembled WGS sequence"/>
</dbReference>
<dbReference type="EMBL" id="UYYB01136767">
    <property type="protein sequence ID" value="VDM85149.1"/>
    <property type="molecule type" value="Genomic_DNA"/>
</dbReference>
<protein>
    <recommendedName>
        <fullName evidence="3">Rab-GAP TBC domain-containing protein</fullName>
    </recommendedName>
</protein>
<dbReference type="OrthoDB" id="26371at2759"/>
<reference evidence="1 2" key="1">
    <citation type="submission" date="2018-11" db="EMBL/GenBank/DDBJ databases">
        <authorList>
            <consortium name="Pathogen Informatics"/>
        </authorList>
    </citation>
    <scope>NUCLEOTIDE SEQUENCE [LARGE SCALE GENOMIC DNA]</scope>
</reference>
<evidence type="ECO:0000313" key="2">
    <source>
        <dbReference type="Proteomes" id="UP000270094"/>
    </source>
</evidence>
<name>A0A3P7JYZ0_STRVU</name>